<feature type="region of interest" description="Disordered" evidence="1">
    <location>
        <begin position="14"/>
        <end position="38"/>
    </location>
</feature>
<name>A0A5B7EG21_PORTR</name>
<feature type="region of interest" description="Disordered" evidence="1">
    <location>
        <begin position="94"/>
        <end position="134"/>
    </location>
</feature>
<evidence type="ECO:0000313" key="3">
    <source>
        <dbReference type="Proteomes" id="UP000324222"/>
    </source>
</evidence>
<reference evidence="2 3" key="1">
    <citation type="submission" date="2019-05" db="EMBL/GenBank/DDBJ databases">
        <title>Another draft genome of Portunus trituberculatus and its Hox gene families provides insights of decapod evolution.</title>
        <authorList>
            <person name="Jeong J.-H."/>
            <person name="Song I."/>
            <person name="Kim S."/>
            <person name="Choi T."/>
            <person name="Kim D."/>
            <person name="Ryu S."/>
            <person name="Kim W."/>
        </authorList>
    </citation>
    <scope>NUCLEOTIDE SEQUENCE [LARGE SCALE GENOMIC DNA]</scope>
    <source>
        <tissue evidence="2">Muscle</tissue>
    </source>
</reference>
<sequence length="160" mass="17191">MVVQTKWLKGTLPLHSDRFRERPDVTGEPRGSPCGRQGTAKFEFKSLSVHSVVHGHPTAKSEFRQAEIHQVEIHTHAGPHRRLWMGPQFTFKSIPGTGTGNSGSGGQGGYEGTPVSVSSSCLPPRSSPVNMPGTGGSNVPVLIEAGSLSKFSFENFKNII</sequence>
<dbReference type="AlphaFoldDB" id="A0A5B7EG21"/>
<feature type="compositionally biased region" description="Basic and acidic residues" evidence="1">
    <location>
        <begin position="15"/>
        <end position="27"/>
    </location>
</feature>
<accession>A0A5B7EG21</accession>
<protein>
    <submittedName>
        <fullName evidence="2">Breast carcinoma-amplified sequence 3</fullName>
    </submittedName>
</protein>
<dbReference type="OrthoDB" id="5971574at2759"/>
<evidence type="ECO:0000256" key="1">
    <source>
        <dbReference type="SAM" id="MobiDB-lite"/>
    </source>
</evidence>
<feature type="compositionally biased region" description="Low complexity" evidence="1">
    <location>
        <begin position="112"/>
        <end position="129"/>
    </location>
</feature>
<keyword evidence="3" id="KW-1185">Reference proteome</keyword>
<proteinExistence type="predicted"/>
<feature type="compositionally biased region" description="Gly residues" evidence="1">
    <location>
        <begin position="97"/>
        <end position="111"/>
    </location>
</feature>
<dbReference type="Proteomes" id="UP000324222">
    <property type="component" value="Unassembled WGS sequence"/>
</dbReference>
<gene>
    <name evidence="2" type="primary">rudhira_1</name>
    <name evidence="2" type="ORF">E2C01_026718</name>
</gene>
<evidence type="ECO:0000313" key="2">
    <source>
        <dbReference type="EMBL" id="MPC33370.1"/>
    </source>
</evidence>
<organism evidence="2 3">
    <name type="scientific">Portunus trituberculatus</name>
    <name type="common">Swimming crab</name>
    <name type="synonym">Neptunus trituberculatus</name>
    <dbReference type="NCBI Taxonomy" id="210409"/>
    <lineage>
        <taxon>Eukaryota</taxon>
        <taxon>Metazoa</taxon>
        <taxon>Ecdysozoa</taxon>
        <taxon>Arthropoda</taxon>
        <taxon>Crustacea</taxon>
        <taxon>Multicrustacea</taxon>
        <taxon>Malacostraca</taxon>
        <taxon>Eumalacostraca</taxon>
        <taxon>Eucarida</taxon>
        <taxon>Decapoda</taxon>
        <taxon>Pleocyemata</taxon>
        <taxon>Brachyura</taxon>
        <taxon>Eubrachyura</taxon>
        <taxon>Portunoidea</taxon>
        <taxon>Portunidae</taxon>
        <taxon>Portuninae</taxon>
        <taxon>Portunus</taxon>
    </lineage>
</organism>
<comment type="caution">
    <text evidence="2">The sequence shown here is derived from an EMBL/GenBank/DDBJ whole genome shotgun (WGS) entry which is preliminary data.</text>
</comment>
<dbReference type="EMBL" id="VSRR010002821">
    <property type="protein sequence ID" value="MPC33370.1"/>
    <property type="molecule type" value="Genomic_DNA"/>
</dbReference>